<keyword evidence="14" id="KW-1185">Reference proteome</keyword>
<dbReference type="FunFam" id="3.30.160.60:FF:000966">
    <property type="entry name" value="ZFP90 zinc finger protein"/>
    <property type="match status" value="1"/>
</dbReference>
<dbReference type="Pfam" id="PF00096">
    <property type="entry name" value="zf-C2H2"/>
    <property type="match status" value="2"/>
</dbReference>
<dbReference type="InterPro" id="IPR036236">
    <property type="entry name" value="Znf_C2H2_sf"/>
</dbReference>
<dbReference type="GO" id="GO:0008270">
    <property type="term" value="F:zinc ion binding"/>
    <property type="evidence" value="ECO:0007669"/>
    <property type="project" value="UniProtKB-KW"/>
</dbReference>
<dbReference type="InterPro" id="IPR013087">
    <property type="entry name" value="Znf_C2H2_type"/>
</dbReference>
<dbReference type="EMBL" id="AJVK01028440">
    <property type="status" value="NOT_ANNOTATED_CDS"/>
    <property type="molecule type" value="Genomic_DNA"/>
</dbReference>
<feature type="domain" description="C2H2-type" evidence="12">
    <location>
        <begin position="158"/>
        <end position="185"/>
    </location>
</feature>
<evidence type="ECO:0000259" key="12">
    <source>
        <dbReference type="PROSITE" id="PS50157"/>
    </source>
</evidence>
<dbReference type="FunFam" id="3.30.160.60:FF:000072">
    <property type="entry name" value="zinc finger protein 143 isoform X1"/>
    <property type="match status" value="1"/>
</dbReference>
<keyword evidence="5" id="KW-0677">Repeat</keyword>
<evidence type="ECO:0000313" key="13">
    <source>
        <dbReference type="EnsemblMetazoa" id="PPAI004388-PA"/>
    </source>
</evidence>
<dbReference type="Proteomes" id="UP000092462">
    <property type="component" value="Unassembled WGS sequence"/>
</dbReference>
<keyword evidence="10" id="KW-0804">Transcription</keyword>
<dbReference type="VEuPathDB" id="VectorBase:PPAI004388"/>
<keyword evidence="11" id="KW-0539">Nucleus</keyword>
<evidence type="ECO:0000256" key="3">
    <source>
        <dbReference type="ARBA" id="ARBA00006991"/>
    </source>
</evidence>
<dbReference type="PANTHER" id="PTHR24394:SF48">
    <property type="entry name" value="ZINC FINGER PROTEIN 771"/>
    <property type="match status" value="1"/>
</dbReference>
<keyword evidence="6" id="KW-0863">Zinc-finger</keyword>
<reference evidence="13" key="1">
    <citation type="submission" date="2022-08" db="UniProtKB">
        <authorList>
            <consortium name="EnsemblMetazoa"/>
        </authorList>
    </citation>
    <scope>IDENTIFICATION</scope>
    <source>
        <strain evidence="13">Israel</strain>
    </source>
</reference>
<dbReference type="GO" id="GO:0003677">
    <property type="term" value="F:DNA binding"/>
    <property type="evidence" value="ECO:0007669"/>
    <property type="project" value="UniProtKB-KW"/>
</dbReference>
<evidence type="ECO:0000256" key="11">
    <source>
        <dbReference type="ARBA" id="ARBA00023242"/>
    </source>
</evidence>
<name>A0A1B0D9S6_PHLPP</name>
<dbReference type="SMART" id="SM00355">
    <property type="entry name" value="ZnF_C2H2"/>
    <property type="match status" value="2"/>
</dbReference>
<dbReference type="EnsemblMetazoa" id="PPAI004388-RA">
    <property type="protein sequence ID" value="PPAI004388-PA"/>
    <property type="gene ID" value="PPAI004388"/>
</dbReference>
<evidence type="ECO:0000256" key="9">
    <source>
        <dbReference type="ARBA" id="ARBA00023125"/>
    </source>
</evidence>
<dbReference type="Gene3D" id="3.30.160.60">
    <property type="entry name" value="Classic Zinc Finger"/>
    <property type="match status" value="3"/>
</dbReference>
<evidence type="ECO:0000313" key="14">
    <source>
        <dbReference type="Proteomes" id="UP000092462"/>
    </source>
</evidence>
<accession>A0A1B0D9S6</accession>
<proteinExistence type="inferred from homology"/>
<dbReference type="GO" id="GO:0000981">
    <property type="term" value="F:DNA-binding transcription factor activity, RNA polymerase II-specific"/>
    <property type="evidence" value="ECO:0007669"/>
    <property type="project" value="TreeGrafter"/>
</dbReference>
<dbReference type="PROSITE" id="PS00028">
    <property type="entry name" value="ZINC_FINGER_C2H2_1"/>
    <property type="match status" value="2"/>
</dbReference>
<protein>
    <recommendedName>
        <fullName evidence="12">C2H2-type domain-containing protein</fullName>
    </recommendedName>
</protein>
<evidence type="ECO:0000256" key="6">
    <source>
        <dbReference type="ARBA" id="ARBA00022771"/>
    </source>
</evidence>
<dbReference type="SUPFAM" id="SSF57667">
    <property type="entry name" value="beta-beta-alpha zinc fingers"/>
    <property type="match status" value="1"/>
</dbReference>
<evidence type="ECO:0000256" key="7">
    <source>
        <dbReference type="ARBA" id="ARBA00022833"/>
    </source>
</evidence>
<dbReference type="VEuPathDB" id="VectorBase:PPAPM1_010869"/>
<keyword evidence="4" id="KW-0479">Metal-binding</keyword>
<evidence type="ECO:0000256" key="4">
    <source>
        <dbReference type="ARBA" id="ARBA00022723"/>
    </source>
</evidence>
<dbReference type="AlphaFoldDB" id="A0A1B0D9S6"/>
<dbReference type="PANTHER" id="PTHR24394">
    <property type="entry name" value="ZINC FINGER PROTEIN"/>
    <property type="match status" value="1"/>
</dbReference>
<comment type="subcellular location">
    <subcellularLocation>
        <location evidence="2">Nucleus</location>
    </subcellularLocation>
</comment>
<keyword evidence="7" id="KW-0862">Zinc</keyword>
<evidence type="ECO:0000256" key="1">
    <source>
        <dbReference type="ARBA" id="ARBA00003767"/>
    </source>
</evidence>
<sequence length="342" mass="39086">MTMNIENYNCLQQLKNAFSFREMCLETRKKFFGRLKNQVDQSIAVENAKDESVGDKVGQEECPEAHQFTSSPLTKEFLSQKTSPKNHSKKYLKIPCKATKLSPQKVLLNKGHKRIGHKIEEEASEIGTNYLCSTCGKSFKTRQRLQNHIITHTGEKKFSCSICSKRFAIASSLKNHMRIHTGDKPYKCLTCGLCFSQRNCAIVGFTQEKNHLLADDYRRYIALSTFGFYQGGILDVKFLNFQVPVDEERQQFGLSLDKTLSDAMNPYLDTHQDKCILNEPASAQQGGPIIFIHFDLENKTTHIDCSRNWPPTVYIYKNRADIPVMRAKRHSLAKVSDSSIFH</sequence>
<organism evidence="13 14">
    <name type="scientific">Phlebotomus papatasi</name>
    <name type="common">Sandfly</name>
    <dbReference type="NCBI Taxonomy" id="29031"/>
    <lineage>
        <taxon>Eukaryota</taxon>
        <taxon>Metazoa</taxon>
        <taxon>Ecdysozoa</taxon>
        <taxon>Arthropoda</taxon>
        <taxon>Hexapoda</taxon>
        <taxon>Insecta</taxon>
        <taxon>Pterygota</taxon>
        <taxon>Neoptera</taxon>
        <taxon>Endopterygota</taxon>
        <taxon>Diptera</taxon>
        <taxon>Nematocera</taxon>
        <taxon>Psychodoidea</taxon>
        <taxon>Psychodidae</taxon>
        <taxon>Phlebotomus</taxon>
        <taxon>Phlebotomus</taxon>
    </lineage>
</organism>
<keyword evidence="9" id="KW-0238">DNA-binding</keyword>
<evidence type="ECO:0000256" key="2">
    <source>
        <dbReference type="ARBA" id="ARBA00004123"/>
    </source>
</evidence>
<dbReference type="PROSITE" id="PS50157">
    <property type="entry name" value="ZINC_FINGER_C2H2_2"/>
    <property type="match status" value="2"/>
</dbReference>
<comment type="function">
    <text evidence="1">May be involved in transcriptional regulation.</text>
</comment>
<keyword evidence="8" id="KW-0805">Transcription regulation</keyword>
<dbReference type="GO" id="GO:0005634">
    <property type="term" value="C:nucleus"/>
    <property type="evidence" value="ECO:0007669"/>
    <property type="project" value="UniProtKB-SubCell"/>
</dbReference>
<feature type="domain" description="C2H2-type" evidence="12">
    <location>
        <begin position="130"/>
        <end position="157"/>
    </location>
</feature>
<comment type="similarity">
    <text evidence="3">Belongs to the krueppel C2H2-type zinc-finger protein family.</text>
</comment>
<evidence type="ECO:0000256" key="8">
    <source>
        <dbReference type="ARBA" id="ARBA00023015"/>
    </source>
</evidence>
<evidence type="ECO:0000256" key="10">
    <source>
        <dbReference type="ARBA" id="ARBA00023163"/>
    </source>
</evidence>
<evidence type="ECO:0000256" key="5">
    <source>
        <dbReference type="ARBA" id="ARBA00022737"/>
    </source>
</evidence>